<evidence type="ECO:0000259" key="2">
    <source>
        <dbReference type="Pfam" id="PF20178"/>
    </source>
</evidence>
<dbReference type="OrthoDB" id="6992712at2"/>
<gene>
    <name evidence="3" type="ORF">NCTC9428_00965</name>
</gene>
<keyword evidence="1" id="KW-0175">Coiled coil</keyword>
<evidence type="ECO:0000313" key="4">
    <source>
        <dbReference type="Proteomes" id="UP000281909"/>
    </source>
</evidence>
<dbReference type="InterPro" id="IPR046673">
    <property type="entry name" value="ToxA_N"/>
</dbReference>
<name>A0A448DPW8_PSEFL</name>
<reference evidence="3 4" key="1">
    <citation type="submission" date="2018-12" db="EMBL/GenBank/DDBJ databases">
        <authorList>
            <consortium name="Pathogen Informatics"/>
        </authorList>
    </citation>
    <scope>NUCLEOTIDE SEQUENCE [LARGE SCALE GENOMIC DNA]</scope>
    <source>
        <strain evidence="3 4">NCTC9428</strain>
    </source>
</reference>
<dbReference type="Proteomes" id="UP000281909">
    <property type="component" value="Chromosome"/>
</dbReference>
<dbReference type="EMBL" id="LR134318">
    <property type="protein sequence ID" value="VEF08840.1"/>
    <property type="molecule type" value="Genomic_DNA"/>
</dbReference>
<sequence>MMNFIEYYSAVLPAWLSGVSEQNQQRYAELLQTMQAQESQRDQLLGKAASLKAYATERCKEWINSALGVAADPEKINVTCRYQIKVGQRTLVQEDKRTFVELALFGLHDRDQRFDMTFDGQVPSGLSRLRVESWLSSVDLRSEFWDVRQQALSHYDVVMALREVLGARTAYSLFVANLQGHLDQQRVKLVERFMQGDCSVSASPFVINGYRFGFRDLMVFQEKAEPYGGCALYAPGAPEGRAWTQFPNIRELEFHVASWVKTKQGLAYLIGQAHPTERRALEKYAAILRQLPSAWKGATLTEWPISPEGILVQAILHQINWDLAQESLAHPAAYRNATRELHQSFSRLSTELKALYTVGTREAGLITYERFCYDLIKHKIEDLLRTFGKTVQVNPDEILIDLSENEQVPLTQLIIKETSFYAHERGGEVIGVYPRFVVSAEHPALPDLDIRQLASWSRTLRPGEQYIAMLRTHYLNSQQPDYDFRKEVHFKARQAEMHHAVLSSFFSGVITSGVAEQLRMLIAGLKKVPVSYFPPFGETPSSVQYSAVFKFHVKRCLVEGVYVFRLVNNRTIDEILYTPDAPDGVYFRPLSQLFQSIKEHGLGQYFYNRVKFIDQRIMGTFINNIEYRNITETQPVLELNSRVLALGSSYDERIERIISDVDAQTTSLNEIISRLAYDAVVLASSAVSMVIPPVGLALTLVQITKNVLDGAEAYRYGDRESAFNNFKDALLDLASLVPGGKEASKAQKTLIQLMGDSKAIAGLVASATGQSFDYEQLLKLLEEILHEEPAADSKTLLL</sequence>
<feature type="coiled-coil region" evidence="1">
    <location>
        <begin position="20"/>
        <end position="47"/>
    </location>
</feature>
<organism evidence="3 4">
    <name type="scientific">Pseudomonas fluorescens</name>
    <dbReference type="NCBI Taxonomy" id="294"/>
    <lineage>
        <taxon>Bacteria</taxon>
        <taxon>Pseudomonadati</taxon>
        <taxon>Pseudomonadota</taxon>
        <taxon>Gammaproteobacteria</taxon>
        <taxon>Pseudomonadales</taxon>
        <taxon>Pseudomonadaceae</taxon>
        <taxon>Pseudomonas</taxon>
    </lineage>
</organism>
<feature type="domain" description="Dermonecrotic toxin N-terminal" evidence="2">
    <location>
        <begin position="49"/>
        <end position="269"/>
    </location>
</feature>
<dbReference type="Pfam" id="PF20178">
    <property type="entry name" value="ToxA_N"/>
    <property type="match status" value="1"/>
</dbReference>
<protein>
    <submittedName>
        <fullName evidence="3">Type III effector 1</fullName>
    </submittedName>
</protein>
<evidence type="ECO:0000256" key="1">
    <source>
        <dbReference type="SAM" id="Coils"/>
    </source>
</evidence>
<dbReference type="RefSeq" id="WP_126360296.1">
    <property type="nucleotide sequence ID" value="NZ_LR134318.1"/>
</dbReference>
<dbReference type="AlphaFoldDB" id="A0A448DPW8"/>
<evidence type="ECO:0000313" key="3">
    <source>
        <dbReference type="EMBL" id="VEF08840.1"/>
    </source>
</evidence>
<accession>A0A448DPW8</accession>
<proteinExistence type="predicted"/>